<dbReference type="SMR" id="A0A1D8PLE7"/>
<evidence type="ECO:0000259" key="5">
    <source>
        <dbReference type="Pfam" id="PF05347"/>
    </source>
</evidence>
<reference evidence="7 8" key="3">
    <citation type="journal article" date="2013" name="Genome Biol.">
        <title>Assembly of a phased diploid Candida albicans genome facilitates allele-specific measurements and provides a simple model for repeat and indel structure.</title>
        <authorList>
            <person name="Muzzey D."/>
            <person name="Schwartz K."/>
            <person name="Weissman J.S."/>
            <person name="Sherlock G."/>
        </authorList>
    </citation>
    <scope>NUCLEOTIDE SEQUENCE [LARGE SCALE GENOMIC DNA]</scope>
    <source>
        <strain evidence="8">SC5314 / ATCC MYA-2876</strain>
    </source>
</reference>
<dbReference type="Proteomes" id="UP000000559">
    <property type="component" value="Chromosome 4"/>
</dbReference>
<proteinExistence type="inferred from homology"/>
<feature type="domain" description="Complex 1 LYR protein" evidence="5">
    <location>
        <begin position="9"/>
        <end position="68"/>
    </location>
</feature>
<sequence>MARLSGLQRDVLQLYRKCIRMVKTKPTDTHEHWRNFIHEEFAKYQHLPKKQFNTIEYLIRNGHRKLEMYSNPQLKDIH</sequence>
<evidence type="ECO:0000256" key="2">
    <source>
        <dbReference type="ARBA" id="ARBA00023128"/>
    </source>
</evidence>
<dbReference type="GO" id="GO:0034553">
    <property type="term" value="P:mitochondrial respiratory chain complex II assembly"/>
    <property type="evidence" value="ECO:0000318"/>
    <property type="project" value="GO_Central"/>
</dbReference>
<dbReference type="CDD" id="cd20268">
    <property type="entry name" value="Complex1_LYR_SDHAF1_LYRM8"/>
    <property type="match status" value="1"/>
</dbReference>
<dbReference type="InterPro" id="IPR045295">
    <property type="entry name" value="Complex1_LYR_SDHAF1_LYRM8"/>
</dbReference>
<keyword evidence="8" id="KW-1185">Reference proteome</keyword>
<dbReference type="PANTHER" id="PTHR13675">
    <property type="entry name" value="LYR MOTIF-CONTAINING PROTEIN 2"/>
    <property type="match status" value="1"/>
</dbReference>
<dbReference type="eggNOG" id="KOG4620">
    <property type="taxonomic scope" value="Eukaryota"/>
</dbReference>
<dbReference type="InParanoid" id="A0A1D8PLE7"/>
<dbReference type="KEGG" id="cal:CAALFM_C401990WA"/>
<dbReference type="GO" id="GO:0005759">
    <property type="term" value="C:mitochondrial matrix"/>
    <property type="evidence" value="ECO:0007669"/>
    <property type="project" value="UniProtKB-SubCell"/>
</dbReference>
<reference evidence="7 8" key="2">
    <citation type="journal article" date="2007" name="Genome Biol.">
        <title>Assembly of the Candida albicans genome into sixteen supercontigs aligned on the eight chromosomes.</title>
        <authorList>
            <person name="van het Hoog M."/>
            <person name="Rast T.J."/>
            <person name="Martchenko M."/>
            <person name="Grindle S."/>
            <person name="Dignard D."/>
            <person name="Hogues H."/>
            <person name="Cuomo C."/>
            <person name="Berriman M."/>
            <person name="Scherer S."/>
            <person name="Magee B.B."/>
            <person name="Whiteway M."/>
            <person name="Chibana H."/>
            <person name="Nantel A."/>
            <person name="Magee P.T."/>
        </authorList>
    </citation>
    <scope>GENOME REANNOTATION</scope>
    <source>
        <strain evidence="8">SC5314 / ATCC MYA-2876</strain>
    </source>
</reference>
<dbReference type="GO" id="GO:0005739">
    <property type="term" value="C:mitochondrion"/>
    <property type="evidence" value="ECO:0000318"/>
    <property type="project" value="GO_Central"/>
</dbReference>
<dbReference type="CGD" id="CAL0000193191">
    <property type="gene designation" value="orf19.4593.1"/>
</dbReference>
<reference evidence="7 8" key="1">
    <citation type="journal article" date="2004" name="Proc. Natl. Acad. Sci. U.S.A.">
        <title>The diploid genome sequence of Candida albicans.</title>
        <authorList>
            <person name="Jones T."/>
            <person name="Federspiel N.A."/>
            <person name="Chibana H."/>
            <person name="Dungan J."/>
            <person name="Kalman S."/>
            <person name="Magee B.B."/>
            <person name="Newport G."/>
            <person name="Thorstenson Y.R."/>
            <person name="Agabian N."/>
            <person name="Magee P.T."/>
            <person name="Davis R.W."/>
            <person name="Scherer S."/>
        </authorList>
    </citation>
    <scope>NUCLEOTIDE SEQUENCE [LARGE SCALE GENOMIC DNA]</scope>
    <source>
        <strain evidence="8">SC5314 / ATCC MYA-2876</strain>
    </source>
</reference>
<evidence type="ECO:0000256" key="4">
    <source>
        <dbReference type="ARBA" id="ARBA00025715"/>
    </source>
</evidence>
<dbReference type="GeneID" id="30515246"/>
<dbReference type="OrthoDB" id="273010at2759"/>
<dbReference type="PANTHER" id="PTHR13675:SF1">
    <property type="entry name" value="SUCCINATE DEHYDROGENASE ASSEMBLY FACTOR 1, MITOCHONDRIAL"/>
    <property type="match status" value="1"/>
</dbReference>
<dbReference type="AlphaFoldDB" id="A0A1D8PLE7"/>
<dbReference type="RefSeq" id="XP_019330910.1">
    <property type="nucleotide sequence ID" value="XM_019475365.1"/>
</dbReference>
<accession>A0A1D8PLE7</accession>
<evidence type="ECO:0000313" key="8">
    <source>
        <dbReference type="Proteomes" id="UP000000559"/>
    </source>
</evidence>
<dbReference type="FunCoup" id="A0A1D8PLE7">
    <property type="interactions" value="97"/>
</dbReference>
<dbReference type="VEuPathDB" id="FungiDB:C4_01990W_A"/>
<keyword evidence="2" id="KW-0496">Mitochondrion</keyword>
<evidence type="ECO:0000256" key="1">
    <source>
        <dbReference type="ARBA" id="ARBA00004305"/>
    </source>
</evidence>
<dbReference type="InterPro" id="IPR008011">
    <property type="entry name" value="Complex1_LYR_dom"/>
</dbReference>
<organism evidence="7 8">
    <name type="scientific">Candida albicans (strain SC5314 / ATCC MYA-2876)</name>
    <name type="common">Yeast</name>
    <dbReference type="NCBI Taxonomy" id="237561"/>
    <lineage>
        <taxon>Eukaryota</taxon>
        <taxon>Fungi</taxon>
        <taxon>Dikarya</taxon>
        <taxon>Ascomycota</taxon>
        <taxon>Saccharomycotina</taxon>
        <taxon>Pichiomycetes</taxon>
        <taxon>Debaryomycetaceae</taxon>
        <taxon>Candida/Lodderomyces clade</taxon>
        <taxon>Candida</taxon>
    </lineage>
</organism>
<keyword evidence="3" id="KW-0143">Chaperone</keyword>
<evidence type="ECO:0000256" key="3">
    <source>
        <dbReference type="ARBA" id="ARBA00023186"/>
    </source>
</evidence>
<protein>
    <recommendedName>
        <fullName evidence="5">Complex 1 LYR protein domain-containing protein</fullName>
    </recommendedName>
</protein>
<dbReference type="Pfam" id="PF05347">
    <property type="entry name" value="Complex1_LYR"/>
    <property type="match status" value="1"/>
</dbReference>
<dbReference type="STRING" id="237561.A0A1D8PLE7"/>
<dbReference type="EMBL" id="CP017626">
    <property type="protein sequence ID" value="AOW28970.1"/>
    <property type="molecule type" value="Genomic_DNA"/>
</dbReference>
<name>A0A1D8PLE7_CANAL</name>
<evidence type="ECO:0000313" key="7">
    <source>
        <dbReference type="EMBL" id="AOW28970.1"/>
    </source>
</evidence>
<comment type="subcellular location">
    <subcellularLocation>
        <location evidence="1">Mitochondrion matrix</location>
    </subcellularLocation>
</comment>
<dbReference type="OMA" id="VEMYSSP"/>
<evidence type="ECO:0000313" key="6">
    <source>
        <dbReference type="CGD" id="CAL0000193191"/>
    </source>
</evidence>
<comment type="similarity">
    <text evidence="4">Belongs to the complex I LYR family. SDHAF1 subfamily.</text>
</comment>
<gene>
    <name evidence="7" type="ordered locus">CAALFM_C401990WA</name>
    <name evidence="6" type="ordered locus">orf19.4593.1</name>
</gene>